<dbReference type="CDD" id="cd14042">
    <property type="entry name" value="PK_GC-A_B"/>
    <property type="match status" value="1"/>
</dbReference>
<dbReference type="Pfam" id="PF07701">
    <property type="entry name" value="HNOBA"/>
    <property type="match status" value="1"/>
</dbReference>
<dbReference type="AlphaFoldDB" id="A0A8X6K209"/>
<evidence type="ECO:0000256" key="8">
    <source>
        <dbReference type="ARBA" id="ARBA00023134"/>
    </source>
</evidence>
<dbReference type="PROSITE" id="PS50011">
    <property type="entry name" value="PROTEIN_KINASE_DOM"/>
    <property type="match status" value="1"/>
</dbReference>
<keyword evidence="11" id="KW-0325">Glycoprotein</keyword>
<evidence type="ECO:0000256" key="14">
    <source>
        <dbReference type="RuleBase" id="RU000405"/>
    </source>
</evidence>
<dbReference type="InterPro" id="IPR050401">
    <property type="entry name" value="Cyclic_nucleotide_synthase"/>
</dbReference>
<dbReference type="InterPro" id="IPR011009">
    <property type="entry name" value="Kinase-like_dom_sf"/>
</dbReference>
<keyword evidence="7" id="KW-1133">Transmembrane helix</keyword>
<dbReference type="InterPro" id="IPR028082">
    <property type="entry name" value="Peripla_BP_I"/>
</dbReference>
<evidence type="ECO:0000256" key="4">
    <source>
        <dbReference type="ARBA" id="ARBA00022692"/>
    </source>
</evidence>
<dbReference type="InterPro" id="IPR000719">
    <property type="entry name" value="Prot_kinase_dom"/>
</dbReference>
<dbReference type="InterPro" id="IPR001245">
    <property type="entry name" value="Ser-Thr/Tyr_kinase_cat_dom"/>
</dbReference>
<dbReference type="GO" id="GO:0001653">
    <property type="term" value="F:peptide receptor activity"/>
    <property type="evidence" value="ECO:0007669"/>
    <property type="project" value="TreeGrafter"/>
</dbReference>
<dbReference type="SUPFAM" id="SSF53822">
    <property type="entry name" value="Periplasmic binding protein-like I"/>
    <property type="match status" value="1"/>
</dbReference>
<protein>
    <recommendedName>
        <fullName evidence="3 15">Guanylate cyclase</fullName>
        <ecNumber evidence="3 15">4.6.1.2</ecNumber>
    </recommendedName>
</protein>
<reference evidence="19" key="1">
    <citation type="submission" date="2020-08" db="EMBL/GenBank/DDBJ databases">
        <title>Multicomponent nature underlies the extraordinary mechanical properties of spider dragline silk.</title>
        <authorList>
            <person name="Kono N."/>
            <person name="Nakamura H."/>
            <person name="Mori M."/>
            <person name="Yoshida Y."/>
            <person name="Ohtoshi R."/>
            <person name="Malay A.D."/>
            <person name="Moran D.A.P."/>
            <person name="Tomita M."/>
            <person name="Numata K."/>
            <person name="Arakawa K."/>
        </authorList>
    </citation>
    <scope>NUCLEOTIDE SEQUENCE</scope>
</reference>
<evidence type="ECO:0000256" key="2">
    <source>
        <dbReference type="ARBA" id="ARBA00004251"/>
    </source>
</evidence>
<comment type="similarity">
    <text evidence="14">Belongs to the adenylyl cyclase class-4/guanylyl cyclase family.</text>
</comment>
<dbReference type="SUPFAM" id="SSF56112">
    <property type="entry name" value="Protein kinase-like (PK-like)"/>
    <property type="match status" value="1"/>
</dbReference>
<evidence type="ECO:0000256" key="3">
    <source>
        <dbReference type="ARBA" id="ARBA00012202"/>
    </source>
</evidence>
<evidence type="ECO:0000256" key="6">
    <source>
        <dbReference type="ARBA" id="ARBA00022741"/>
    </source>
</evidence>
<keyword evidence="5" id="KW-0732">Signal</keyword>
<dbReference type="PANTHER" id="PTHR11920:SF335">
    <property type="entry name" value="GUANYLATE CYCLASE"/>
    <property type="match status" value="1"/>
</dbReference>
<comment type="subcellular location">
    <subcellularLocation>
        <location evidence="2">Cell membrane</location>
        <topology evidence="2">Single-pass type I membrane protein</topology>
    </subcellularLocation>
</comment>
<dbReference type="Pfam" id="PF01094">
    <property type="entry name" value="ANF_receptor"/>
    <property type="match status" value="1"/>
</dbReference>
<dbReference type="Gene3D" id="1.10.510.10">
    <property type="entry name" value="Transferase(Phosphotransferase) domain 1"/>
    <property type="match status" value="1"/>
</dbReference>
<dbReference type="GO" id="GO:0007168">
    <property type="term" value="P:receptor guanylyl cyclase signaling pathway"/>
    <property type="evidence" value="ECO:0007669"/>
    <property type="project" value="TreeGrafter"/>
</dbReference>
<dbReference type="InterPro" id="IPR029787">
    <property type="entry name" value="Nucleotide_cyclase"/>
</dbReference>
<dbReference type="Pfam" id="PF00211">
    <property type="entry name" value="Guanylate_cyc"/>
    <property type="match status" value="1"/>
</dbReference>
<keyword evidence="12 14" id="KW-0456">Lyase</keyword>
<keyword evidence="8" id="KW-0342">GTP-binding</keyword>
<dbReference type="GO" id="GO:0004672">
    <property type="term" value="F:protein kinase activity"/>
    <property type="evidence" value="ECO:0007669"/>
    <property type="project" value="InterPro"/>
</dbReference>
<dbReference type="Gene3D" id="3.30.70.1230">
    <property type="entry name" value="Nucleotide cyclase"/>
    <property type="match status" value="1"/>
</dbReference>
<evidence type="ECO:0000256" key="16">
    <source>
        <dbReference type="SAM" id="Coils"/>
    </source>
</evidence>
<keyword evidence="6" id="KW-0547">Nucleotide-binding</keyword>
<dbReference type="PROSITE" id="PS00452">
    <property type="entry name" value="GUANYLATE_CYCLASE_1"/>
    <property type="match status" value="1"/>
</dbReference>
<feature type="coiled-coil region" evidence="16">
    <location>
        <begin position="728"/>
        <end position="759"/>
    </location>
</feature>
<evidence type="ECO:0000256" key="15">
    <source>
        <dbReference type="RuleBase" id="RU003431"/>
    </source>
</evidence>
<dbReference type="GO" id="GO:0004383">
    <property type="term" value="F:guanylate cyclase activity"/>
    <property type="evidence" value="ECO:0007669"/>
    <property type="project" value="UniProtKB-EC"/>
</dbReference>
<dbReference type="Gene3D" id="3.40.50.2300">
    <property type="match status" value="2"/>
</dbReference>
<dbReference type="Pfam" id="PF07714">
    <property type="entry name" value="PK_Tyr_Ser-Thr"/>
    <property type="match status" value="1"/>
</dbReference>
<dbReference type="PANTHER" id="PTHR11920">
    <property type="entry name" value="GUANYLYL CYCLASE"/>
    <property type="match status" value="1"/>
</dbReference>
<evidence type="ECO:0000256" key="10">
    <source>
        <dbReference type="ARBA" id="ARBA00023170"/>
    </source>
</evidence>
<proteinExistence type="inferred from homology"/>
<keyword evidence="13 15" id="KW-0141">cGMP biosynthesis</keyword>
<dbReference type="GO" id="GO:0005886">
    <property type="term" value="C:plasma membrane"/>
    <property type="evidence" value="ECO:0007669"/>
    <property type="project" value="UniProtKB-SubCell"/>
</dbReference>
<dbReference type="SMART" id="SM00044">
    <property type="entry name" value="CYCc"/>
    <property type="match status" value="1"/>
</dbReference>
<dbReference type="InterPro" id="IPR011645">
    <property type="entry name" value="HNOB_dom_associated"/>
</dbReference>
<dbReference type="FunFam" id="3.30.70.1230:FF:000004">
    <property type="entry name" value="Guanylate cyclase"/>
    <property type="match status" value="1"/>
</dbReference>
<dbReference type="InterPro" id="IPR001054">
    <property type="entry name" value="A/G_cyclase"/>
</dbReference>
<dbReference type="CDD" id="cd07302">
    <property type="entry name" value="CHD"/>
    <property type="match status" value="1"/>
</dbReference>
<evidence type="ECO:0000259" key="18">
    <source>
        <dbReference type="PROSITE" id="PS50125"/>
    </source>
</evidence>
<evidence type="ECO:0000313" key="20">
    <source>
        <dbReference type="Proteomes" id="UP000887013"/>
    </source>
</evidence>
<evidence type="ECO:0000256" key="9">
    <source>
        <dbReference type="ARBA" id="ARBA00023136"/>
    </source>
</evidence>
<accession>A0A8X6K209</accession>
<dbReference type="OrthoDB" id="1890790at2759"/>
<evidence type="ECO:0000256" key="13">
    <source>
        <dbReference type="ARBA" id="ARBA00023293"/>
    </source>
</evidence>
<dbReference type="InterPro" id="IPR018297">
    <property type="entry name" value="A/G_cyclase_CS"/>
</dbReference>
<dbReference type="SUPFAM" id="SSF55073">
    <property type="entry name" value="Nucleotide cyclase"/>
    <property type="match status" value="1"/>
</dbReference>
<dbReference type="PROSITE" id="PS50125">
    <property type="entry name" value="GUANYLATE_CYCLASE_2"/>
    <property type="match status" value="1"/>
</dbReference>
<feature type="domain" description="Protein kinase" evidence="17">
    <location>
        <begin position="419"/>
        <end position="720"/>
    </location>
</feature>
<evidence type="ECO:0000313" key="19">
    <source>
        <dbReference type="EMBL" id="GFS56112.1"/>
    </source>
</evidence>
<evidence type="ECO:0000256" key="1">
    <source>
        <dbReference type="ARBA" id="ARBA00001436"/>
    </source>
</evidence>
<keyword evidence="16" id="KW-0175">Coiled coil</keyword>
<dbReference type="FunFam" id="1.10.510.10:FF:000420">
    <property type="entry name" value="Guanylate cyclase"/>
    <property type="match status" value="1"/>
</dbReference>
<feature type="domain" description="Guanylate cyclase" evidence="18">
    <location>
        <begin position="791"/>
        <end position="921"/>
    </location>
</feature>
<name>A0A8X6K209_NEPPI</name>
<dbReference type="GO" id="GO:0004016">
    <property type="term" value="F:adenylate cyclase activity"/>
    <property type="evidence" value="ECO:0007669"/>
    <property type="project" value="TreeGrafter"/>
</dbReference>
<keyword evidence="20" id="KW-1185">Reference proteome</keyword>
<comment type="catalytic activity">
    <reaction evidence="1 15">
        <text>GTP = 3',5'-cyclic GMP + diphosphate</text>
        <dbReference type="Rhea" id="RHEA:13665"/>
        <dbReference type="ChEBI" id="CHEBI:33019"/>
        <dbReference type="ChEBI" id="CHEBI:37565"/>
        <dbReference type="ChEBI" id="CHEBI:57746"/>
        <dbReference type="EC" id="4.6.1.2"/>
    </reaction>
</comment>
<evidence type="ECO:0000256" key="11">
    <source>
        <dbReference type="ARBA" id="ARBA00023180"/>
    </source>
</evidence>
<gene>
    <name evidence="19" type="primary">Gyc32E</name>
    <name evidence="19" type="ORF">NPIL_436841</name>
</gene>
<dbReference type="GO" id="GO:0005524">
    <property type="term" value="F:ATP binding"/>
    <property type="evidence" value="ECO:0007669"/>
    <property type="project" value="InterPro"/>
</dbReference>
<dbReference type="GO" id="GO:0035556">
    <property type="term" value="P:intracellular signal transduction"/>
    <property type="evidence" value="ECO:0007669"/>
    <property type="project" value="InterPro"/>
</dbReference>
<keyword evidence="10" id="KW-0675">Receptor</keyword>
<dbReference type="Proteomes" id="UP000887013">
    <property type="component" value="Unassembled WGS sequence"/>
</dbReference>
<organism evidence="19 20">
    <name type="scientific">Nephila pilipes</name>
    <name type="common">Giant wood spider</name>
    <name type="synonym">Nephila maculata</name>
    <dbReference type="NCBI Taxonomy" id="299642"/>
    <lineage>
        <taxon>Eukaryota</taxon>
        <taxon>Metazoa</taxon>
        <taxon>Ecdysozoa</taxon>
        <taxon>Arthropoda</taxon>
        <taxon>Chelicerata</taxon>
        <taxon>Arachnida</taxon>
        <taxon>Araneae</taxon>
        <taxon>Araneomorphae</taxon>
        <taxon>Entelegynae</taxon>
        <taxon>Araneoidea</taxon>
        <taxon>Nephilidae</taxon>
        <taxon>Nephila</taxon>
    </lineage>
</organism>
<comment type="caution">
    <text evidence="19">The sequence shown here is derived from an EMBL/GenBank/DDBJ whole genome shotgun (WGS) entry which is preliminary data.</text>
</comment>
<keyword evidence="9" id="KW-0472">Membrane</keyword>
<sequence length="1192" mass="135370">MYACLILSIFCAHHETSDKQLYPTFARTRPPDTQISKSVASLLLSFGWMKVAFLYSTTQDRNFREVSRTIIKTLDGVGVEVRYLGTWPETYHYGYGENPFDQLVENSYLKARIYVILGYYFEHLGLMVSMQKRGLLDKGEYYVVGVDIEQYESQNPRRYLKGLLRDEIEDIAKKAFQSYLGVVGSPPVGFEDFTVKVNKYMQLPPFNFPNPVSRLGGMKRVPAEGAYLYDAVHVYARALNECLLHEEDPYQGRVIFKYITGRTYFKWPRPFAKGLQHSSHEVVEKARSASCEGAMGYMVYMDENGDAEGNYTLIARKPVPGVNGEYGLYPVGVFQLHENRSAVPVLQFLSQIDWVGGFAPSDEPSCGFYGEKCVMWKLAMGVTGGLVIVLLIVILVVYKNWAYEQELDSLIWKIDYKDIQINEYTPSTSIGRICRTLHPLIRTSQVSLSSNAEADFRYTSIYTTVGLYKGRMLAIKRLRKKSVDITRKMKKELKFMRDLRHDNLNPFIGACVDPPNICIVTEYCAKGSLKDILENEDVKLDNMFIASLIGDIVRGMIYLHDSQLRSHGNLKSSNCLVDSRWVVKISDFGLHELKCEADSGDDDSTDFEKQCAKLLWRAPELLRDPNAPPAGTQKGDVYSFAIILYEIITRNGPYGQIDKTPSEIIKCVMRRDRNPPFRPRVSKLEDLFDCIVDCMQECWAEELEERPDFKTIRTKLRPMRKGMKPNIFDNMLAMMEKYANNLEALVDERTDQLIEEKKKTDALLYEMLPKYVADQLKKGNKVEAESFDCVTIYFSDIVGFTTMSAQSSPLQVVDFLNDLYTCFDSIIENYDVYKVETIGDAYMVVSGLPIKNGDNHAAEIASMALHLLEAIKKFVIRHRPNDSLMLRIGLHSGAVCAGVVGQKMPRYCLFGDTVNTASRMESTGSPLRIHCSEACKKLLDKLGGYILEERGVVSIKGKGEMSTYWLVGQEKYREKKPQKQNHTIQTPDVLRSVTRSSLRHSKFSRFNPNRRLSLESQKKIRFAPSSPKSFVLKPSPNENASSIDKFESGVELDESLSNQPDFQASTSPIRLMAKRNSCPCLGQTCDQCLRSQKDIIEFVTPRLVLEGVPSEDLGQPNAYTQRNYPGWRRMSRFSSFVSCLGSGEVSEFGAYDKIANAQEPNKHLSIIGHSESEPFLPQLRYNNHSKNSDEAV</sequence>
<dbReference type="GO" id="GO:0005525">
    <property type="term" value="F:GTP binding"/>
    <property type="evidence" value="ECO:0007669"/>
    <property type="project" value="UniProtKB-KW"/>
</dbReference>
<evidence type="ECO:0000259" key="17">
    <source>
        <dbReference type="PROSITE" id="PS50011"/>
    </source>
</evidence>
<evidence type="ECO:0000256" key="12">
    <source>
        <dbReference type="ARBA" id="ARBA00023239"/>
    </source>
</evidence>
<dbReference type="EMBL" id="BMAW01046548">
    <property type="protein sequence ID" value="GFS56112.1"/>
    <property type="molecule type" value="Genomic_DNA"/>
</dbReference>
<evidence type="ECO:0000256" key="7">
    <source>
        <dbReference type="ARBA" id="ARBA00022989"/>
    </source>
</evidence>
<keyword evidence="4" id="KW-0812">Transmembrane</keyword>
<evidence type="ECO:0000256" key="5">
    <source>
        <dbReference type="ARBA" id="ARBA00022729"/>
    </source>
</evidence>
<dbReference type="InterPro" id="IPR001828">
    <property type="entry name" value="ANF_lig-bd_rcpt"/>
</dbReference>
<dbReference type="SMART" id="SM00220">
    <property type="entry name" value="S_TKc"/>
    <property type="match status" value="1"/>
</dbReference>
<dbReference type="EC" id="4.6.1.2" evidence="3 15"/>